<reference evidence="2" key="1">
    <citation type="submission" date="2020-04" db="EMBL/GenBank/DDBJ databases">
        <authorList>
            <person name="Chiriac C."/>
            <person name="Salcher M."/>
            <person name="Ghai R."/>
            <person name="Kavagutti S V."/>
        </authorList>
    </citation>
    <scope>NUCLEOTIDE SEQUENCE</scope>
</reference>
<organism evidence="2">
    <name type="scientific">uncultured Caudovirales phage</name>
    <dbReference type="NCBI Taxonomy" id="2100421"/>
    <lineage>
        <taxon>Viruses</taxon>
        <taxon>Duplodnaviria</taxon>
        <taxon>Heunggongvirae</taxon>
        <taxon>Uroviricota</taxon>
        <taxon>Caudoviricetes</taxon>
        <taxon>Peduoviridae</taxon>
        <taxon>Maltschvirus</taxon>
        <taxon>Maltschvirus maltsch</taxon>
    </lineage>
</organism>
<keyword evidence="1" id="KW-0812">Transmembrane</keyword>
<evidence type="ECO:0000313" key="2">
    <source>
        <dbReference type="EMBL" id="CAB4150133.1"/>
    </source>
</evidence>
<sequence>MKYVIERLQEASTWRGFILLLTSFGVGIAPEMITPIVTAGTGLAGLVGIFSKD</sequence>
<feature type="transmembrane region" description="Helical" evidence="1">
    <location>
        <begin position="12"/>
        <end position="29"/>
    </location>
</feature>
<evidence type="ECO:0000256" key="1">
    <source>
        <dbReference type="SAM" id="Phobius"/>
    </source>
</evidence>
<accession>A0A6J5MYS3</accession>
<keyword evidence="1" id="KW-0472">Membrane</keyword>
<protein>
    <submittedName>
        <fullName evidence="2">Uncharacterized protein</fullName>
    </submittedName>
</protein>
<keyword evidence="1" id="KW-1133">Transmembrane helix</keyword>
<dbReference type="EMBL" id="LR796537">
    <property type="protein sequence ID" value="CAB4150133.1"/>
    <property type="molecule type" value="Genomic_DNA"/>
</dbReference>
<proteinExistence type="predicted"/>
<name>A0A6J5MYS3_9CAUD</name>
<gene>
    <name evidence="2" type="ORF">UFOVP562_20</name>
</gene>